<dbReference type="PANTHER" id="PTHR35796:SF3">
    <property type="entry name" value="BHLH DOMAIN-CONTAINING PROTEIN"/>
    <property type="match status" value="1"/>
</dbReference>
<proteinExistence type="predicted"/>
<dbReference type="Gene3D" id="2.30.29.50">
    <property type="entry name" value="Bacterial Pleckstrin homology domain"/>
    <property type="match status" value="1"/>
</dbReference>
<evidence type="ECO:0000259" key="1">
    <source>
        <dbReference type="Pfam" id="PF08000"/>
    </source>
</evidence>
<name>A0A8J3R3J3_9ACTN</name>
<dbReference type="CDD" id="cd13225">
    <property type="entry name" value="PH-like_bacteria"/>
    <property type="match status" value="1"/>
</dbReference>
<dbReference type="EMBL" id="BOOG01000001">
    <property type="protein sequence ID" value="GIH67750.1"/>
    <property type="molecule type" value="Genomic_DNA"/>
</dbReference>
<keyword evidence="3" id="KW-1185">Reference proteome</keyword>
<dbReference type="RefSeq" id="WP_204009376.1">
    <property type="nucleotide sequence ID" value="NZ_BOOG01000001.1"/>
</dbReference>
<reference evidence="2" key="1">
    <citation type="submission" date="2021-01" db="EMBL/GenBank/DDBJ databases">
        <title>Whole genome shotgun sequence of Sphaerimonospora thailandensis NBRC 107569.</title>
        <authorList>
            <person name="Komaki H."/>
            <person name="Tamura T."/>
        </authorList>
    </citation>
    <scope>NUCLEOTIDE SEQUENCE</scope>
    <source>
        <strain evidence="2">NBRC 107569</strain>
    </source>
</reference>
<sequence>MIDFKSDSLFKLSPCRPEDIGPAVAPLMLHSEQIISSYKTVRDFVVFTDKRIIAVNVQGLTGKKRDFSSLPYSKVQAWSIETAGTFDMDAELELWFSGLGKVRFEFKGSSDIIHLSHIIASYVLR</sequence>
<evidence type="ECO:0000313" key="2">
    <source>
        <dbReference type="EMBL" id="GIH67750.1"/>
    </source>
</evidence>
<evidence type="ECO:0000313" key="3">
    <source>
        <dbReference type="Proteomes" id="UP000610966"/>
    </source>
</evidence>
<dbReference type="AlphaFoldDB" id="A0A8J3R3J3"/>
<gene>
    <name evidence="2" type="ORF">Mth01_00030</name>
</gene>
<dbReference type="PANTHER" id="PTHR35796">
    <property type="entry name" value="HYPOTHETICAL CYTOSOLIC PROTEIN"/>
    <property type="match status" value="1"/>
</dbReference>
<accession>A0A8J3R3J3</accession>
<feature type="domain" description="Bacterial Pleckstrin homology" evidence="1">
    <location>
        <begin position="5"/>
        <end position="123"/>
    </location>
</feature>
<comment type="caution">
    <text evidence="2">The sequence shown here is derived from an EMBL/GenBank/DDBJ whole genome shotgun (WGS) entry which is preliminary data.</text>
</comment>
<dbReference type="Proteomes" id="UP000610966">
    <property type="component" value="Unassembled WGS sequence"/>
</dbReference>
<dbReference type="Pfam" id="PF08000">
    <property type="entry name" value="bPH_1"/>
    <property type="match status" value="1"/>
</dbReference>
<protein>
    <recommendedName>
        <fullName evidence="1">Bacterial Pleckstrin homology domain-containing protein</fullName>
    </recommendedName>
</protein>
<dbReference type="SUPFAM" id="SSF50729">
    <property type="entry name" value="PH domain-like"/>
    <property type="match status" value="1"/>
</dbReference>
<dbReference type="InterPro" id="IPR012544">
    <property type="entry name" value="PHb"/>
</dbReference>
<dbReference type="InterPro" id="IPR037063">
    <property type="entry name" value="PHb_sf"/>
</dbReference>
<organism evidence="2 3">
    <name type="scientific">Sphaerimonospora thailandensis</name>
    <dbReference type="NCBI Taxonomy" id="795644"/>
    <lineage>
        <taxon>Bacteria</taxon>
        <taxon>Bacillati</taxon>
        <taxon>Actinomycetota</taxon>
        <taxon>Actinomycetes</taxon>
        <taxon>Streptosporangiales</taxon>
        <taxon>Streptosporangiaceae</taxon>
        <taxon>Sphaerimonospora</taxon>
    </lineage>
</organism>